<evidence type="ECO:0000313" key="1">
    <source>
        <dbReference type="EMBL" id="JAE37436.1"/>
    </source>
</evidence>
<name>A0A0A9HRB4_ARUDO</name>
<accession>A0A0A9HRB4</accession>
<dbReference type="AlphaFoldDB" id="A0A0A9HRB4"/>
<sequence length="45" mass="5183">MHPLSMVHRSERHDMCGLGVVSGEAALGVHLEDLEQLRRHLPRRR</sequence>
<dbReference type="EMBL" id="GBRH01160460">
    <property type="protein sequence ID" value="JAE37436.1"/>
    <property type="molecule type" value="Transcribed_RNA"/>
</dbReference>
<proteinExistence type="predicted"/>
<reference evidence="1" key="1">
    <citation type="submission" date="2014-09" db="EMBL/GenBank/DDBJ databases">
        <authorList>
            <person name="Magalhaes I.L.F."/>
            <person name="Oliveira U."/>
            <person name="Santos F.R."/>
            <person name="Vidigal T.H.D.A."/>
            <person name="Brescovit A.D."/>
            <person name="Santos A.J."/>
        </authorList>
    </citation>
    <scope>NUCLEOTIDE SEQUENCE</scope>
    <source>
        <tissue evidence="1">Shoot tissue taken approximately 20 cm above the soil surface</tissue>
    </source>
</reference>
<organism evidence="1">
    <name type="scientific">Arundo donax</name>
    <name type="common">Giant reed</name>
    <name type="synonym">Donax arundinaceus</name>
    <dbReference type="NCBI Taxonomy" id="35708"/>
    <lineage>
        <taxon>Eukaryota</taxon>
        <taxon>Viridiplantae</taxon>
        <taxon>Streptophyta</taxon>
        <taxon>Embryophyta</taxon>
        <taxon>Tracheophyta</taxon>
        <taxon>Spermatophyta</taxon>
        <taxon>Magnoliopsida</taxon>
        <taxon>Liliopsida</taxon>
        <taxon>Poales</taxon>
        <taxon>Poaceae</taxon>
        <taxon>PACMAD clade</taxon>
        <taxon>Arundinoideae</taxon>
        <taxon>Arundineae</taxon>
        <taxon>Arundo</taxon>
    </lineage>
</organism>
<protein>
    <submittedName>
        <fullName evidence="1">Uncharacterized protein</fullName>
    </submittedName>
</protein>
<reference evidence="1" key="2">
    <citation type="journal article" date="2015" name="Data Brief">
        <title>Shoot transcriptome of the giant reed, Arundo donax.</title>
        <authorList>
            <person name="Barrero R.A."/>
            <person name="Guerrero F.D."/>
            <person name="Moolhuijzen P."/>
            <person name="Goolsby J.A."/>
            <person name="Tidwell J."/>
            <person name="Bellgard S.E."/>
            <person name="Bellgard M.I."/>
        </authorList>
    </citation>
    <scope>NUCLEOTIDE SEQUENCE</scope>
    <source>
        <tissue evidence="1">Shoot tissue taken approximately 20 cm above the soil surface</tissue>
    </source>
</reference>